<dbReference type="GO" id="GO:0003677">
    <property type="term" value="F:DNA binding"/>
    <property type="evidence" value="ECO:0007669"/>
    <property type="project" value="UniProtKB-KW"/>
</dbReference>
<gene>
    <name evidence="1" type="ORF">BRO83_08555</name>
</gene>
<name>A0A5U5P6N3_SALER</name>
<feature type="non-terminal residue" evidence="1">
    <location>
        <position position="35"/>
    </location>
</feature>
<dbReference type="Gene3D" id="1.10.260.40">
    <property type="entry name" value="lambda repressor-like DNA-binding domains"/>
    <property type="match status" value="1"/>
</dbReference>
<dbReference type="InterPro" id="IPR010749">
    <property type="entry name" value="YfeC-like"/>
</dbReference>
<comment type="caution">
    <text evidence="1">The sequence shown here is derived from an EMBL/GenBank/DDBJ whole genome shotgun (WGS) entry which is preliminary data.</text>
</comment>
<dbReference type="EMBL" id="AAGPKK010000010">
    <property type="protein sequence ID" value="EBQ5645281.1"/>
    <property type="molecule type" value="Genomic_DNA"/>
</dbReference>
<dbReference type="SUPFAM" id="SSF47413">
    <property type="entry name" value="lambda repressor-like DNA-binding domains"/>
    <property type="match status" value="1"/>
</dbReference>
<sequence>MKRLRSKMTTEELAECLGVARQTVNRWIREQHWKT</sequence>
<dbReference type="CDD" id="cd00093">
    <property type="entry name" value="HTH_XRE"/>
    <property type="match status" value="1"/>
</dbReference>
<accession>A0A5U5P6N3</accession>
<dbReference type="InterPro" id="IPR010982">
    <property type="entry name" value="Lambda_DNA-bd_dom_sf"/>
</dbReference>
<proteinExistence type="predicted"/>
<dbReference type="Pfam" id="PF07037">
    <property type="entry name" value="YfeC-like"/>
    <property type="match status" value="1"/>
</dbReference>
<reference evidence="1" key="1">
    <citation type="submission" date="2018-07" db="EMBL/GenBank/DDBJ databases">
        <authorList>
            <consortium name="GenomeTrakr network: Whole genome sequencing for foodborne pathogen traceback"/>
        </authorList>
    </citation>
    <scope>NUCLEOTIDE SEQUENCE</scope>
    <source>
        <strain evidence="1">CFSAN056578</strain>
    </source>
</reference>
<keyword evidence="1" id="KW-0238">DNA-binding</keyword>
<protein>
    <submittedName>
        <fullName evidence="1">Putative DNA-binding transcriptional regulator</fullName>
    </submittedName>
</protein>
<evidence type="ECO:0000313" key="1">
    <source>
        <dbReference type="EMBL" id="EBQ5645281.1"/>
    </source>
</evidence>
<dbReference type="AlphaFoldDB" id="A0A5U5P6N3"/>
<dbReference type="InterPro" id="IPR001387">
    <property type="entry name" value="Cro/C1-type_HTH"/>
</dbReference>
<organism evidence="1">
    <name type="scientific">Salmonella enterica</name>
    <name type="common">Salmonella choleraesuis</name>
    <dbReference type="NCBI Taxonomy" id="28901"/>
    <lineage>
        <taxon>Bacteria</taxon>
        <taxon>Pseudomonadati</taxon>
        <taxon>Pseudomonadota</taxon>
        <taxon>Gammaproteobacteria</taxon>
        <taxon>Enterobacterales</taxon>
        <taxon>Enterobacteriaceae</taxon>
        <taxon>Salmonella</taxon>
    </lineage>
</organism>